<evidence type="ECO:0000313" key="3">
    <source>
        <dbReference type="Proteomes" id="UP000077262"/>
    </source>
</evidence>
<dbReference type="GO" id="GO:0015562">
    <property type="term" value="F:efflux transmembrane transporter activity"/>
    <property type="evidence" value="ECO:0007669"/>
    <property type="project" value="InterPro"/>
</dbReference>
<dbReference type="RefSeq" id="WP_063976195.1">
    <property type="nucleotide sequence ID" value="NZ_LSTR01000025.1"/>
</dbReference>
<evidence type="ECO:0008006" key="4">
    <source>
        <dbReference type="Google" id="ProtNLM"/>
    </source>
</evidence>
<reference evidence="2 3" key="1">
    <citation type="submission" date="2016-02" db="EMBL/GenBank/DDBJ databases">
        <authorList>
            <person name="Wen L."/>
            <person name="He K."/>
            <person name="Yang H."/>
        </authorList>
    </citation>
    <scope>NUCLEOTIDE SEQUENCE [LARGE SCALE GENOMIC DNA]</scope>
    <source>
        <strain evidence="2 3">CD09_2</strain>
    </source>
</reference>
<evidence type="ECO:0000256" key="1">
    <source>
        <dbReference type="SAM" id="MobiDB-lite"/>
    </source>
</evidence>
<dbReference type="PROSITE" id="PS51257">
    <property type="entry name" value="PROKAR_LIPOPROTEIN"/>
    <property type="match status" value="1"/>
</dbReference>
<organism evidence="2 3">
    <name type="scientific">Sphingobium yanoikuyae</name>
    <name type="common">Sphingomonas yanoikuyae</name>
    <dbReference type="NCBI Taxonomy" id="13690"/>
    <lineage>
        <taxon>Bacteria</taxon>
        <taxon>Pseudomonadati</taxon>
        <taxon>Pseudomonadota</taxon>
        <taxon>Alphaproteobacteria</taxon>
        <taxon>Sphingomonadales</taxon>
        <taxon>Sphingomonadaceae</taxon>
        <taxon>Sphingobium</taxon>
    </lineage>
</organism>
<dbReference type="AlphaFoldDB" id="A0A177JX08"/>
<dbReference type="InterPro" id="IPR010131">
    <property type="entry name" value="MdtP/NodT-like"/>
</dbReference>
<name>A0A177JX08_SPHYA</name>
<dbReference type="Gene3D" id="1.20.1600.10">
    <property type="entry name" value="Outer membrane efflux proteins (OEP)"/>
    <property type="match status" value="1"/>
</dbReference>
<dbReference type="SUPFAM" id="SSF56954">
    <property type="entry name" value="Outer membrane efflux proteins (OEP)"/>
    <property type="match status" value="1"/>
</dbReference>
<dbReference type="PANTHER" id="PTHR30203">
    <property type="entry name" value="OUTER MEMBRANE CATION EFFLUX PROTEIN"/>
    <property type="match status" value="1"/>
</dbReference>
<protein>
    <recommendedName>
        <fullName evidence="4">TolC family protein</fullName>
    </recommendedName>
</protein>
<feature type="region of interest" description="Disordered" evidence="1">
    <location>
        <begin position="450"/>
        <end position="536"/>
    </location>
</feature>
<comment type="caution">
    <text evidence="2">The sequence shown here is derived from an EMBL/GenBank/DDBJ whole genome shotgun (WGS) entry which is preliminary data.</text>
</comment>
<dbReference type="EMBL" id="LSTR01000025">
    <property type="protein sequence ID" value="OAH45356.1"/>
    <property type="molecule type" value="Genomic_DNA"/>
</dbReference>
<evidence type="ECO:0000313" key="2">
    <source>
        <dbReference type="EMBL" id="OAH45356.1"/>
    </source>
</evidence>
<accession>A0A177JX08</accession>
<feature type="compositionally biased region" description="Pro residues" evidence="1">
    <location>
        <begin position="484"/>
        <end position="502"/>
    </location>
</feature>
<dbReference type="Proteomes" id="UP000077262">
    <property type="component" value="Unassembled WGS sequence"/>
</dbReference>
<gene>
    <name evidence="2" type="ORF">AX777_17230</name>
</gene>
<feature type="compositionally biased region" description="Pro residues" evidence="1">
    <location>
        <begin position="514"/>
        <end position="526"/>
    </location>
</feature>
<proteinExistence type="predicted"/>
<dbReference type="PANTHER" id="PTHR30203:SF24">
    <property type="entry name" value="BLR4935 PROTEIN"/>
    <property type="match status" value="1"/>
</dbReference>
<sequence length="536" mass="57093">MPPRIIILAVTTVLAGCTTFDPGRDHVAIEKLLADRGAPSLGWEQNDQGEQETQAQQSVAAQPMTADLAVKTAMLRSPRLQQIYGELGLARADVLDAVQVANPRISLSSLALAGGPGSQFVFGVAEPLVDLLTLPAKARLARLDYERARYEVAASILGVSLDVEAAWYRYVGAQQVAEMRAAVADGLQVSADLAQRFYDAGNITELQLNREKAAASQARIEATRAAVAGKMARLELNNAIGLRGAEADWKSDTVLPLPLAHEDDVSELQRLAQSSSLELLAAQKGAVVAAGAARITRSFRLLGATTVGYDRERDVDRSVIRGPTLDIELPIFNQGGARVARTEARLRIARARLAQLALASGNAVGLGAERVRVLSEVVGLYRTALVPQREIVTRQSQLEQNFALIGEFEVLQAKAQEYEAYQGFLEAVRDYWLARVDLMRLVGNRLPSDAEARQNTPTVSEILTPPAAPAMDHSMHGGHHGGGAPPPAGPAPSGSPAPPPAMPGMVHDHVPTPDASPPPSPPPAPTPEHQHHGAGQ</sequence>